<dbReference type="SUPFAM" id="SSF55347">
    <property type="entry name" value="Glyceraldehyde-3-phosphate dehydrogenase-like, C-terminal domain"/>
    <property type="match status" value="1"/>
</dbReference>
<gene>
    <name evidence="4" type="ORF">JN11_04718</name>
</gene>
<comment type="caution">
    <text evidence="4">The sequence shown here is derived from an EMBL/GenBank/DDBJ whole genome shotgun (WGS) entry which is preliminary data.</text>
</comment>
<evidence type="ECO:0000259" key="3">
    <source>
        <dbReference type="Pfam" id="PF01408"/>
    </source>
</evidence>
<dbReference type="EMBL" id="VLLI01000019">
    <property type="protein sequence ID" value="TWI94607.1"/>
    <property type="molecule type" value="Genomic_DNA"/>
</dbReference>
<dbReference type="PANTHER" id="PTHR22604">
    <property type="entry name" value="OXIDOREDUCTASES"/>
    <property type="match status" value="1"/>
</dbReference>
<evidence type="ECO:0000256" key="2">
    <source>
        <dbReference type="ARBA" id="ARBA00023002"/>
    </source>
</evidence>
<sequence length="320" mass="35231">MIKWGIIGCGRIAHRFMQGLHNVPDTMLAASWSRRAETVNTFIEQYGGKACTSVEELLASDIDAVYIATLPDSHSQYCIAALKAGKHVLCEKPAGINLNDLDQILEVAKTTGLLFMEGMKPPFFPLYRRLKEYLLTDPIGEIGYVRAGSAVADCPPGHPNYSLDLVGGSIMGIGIYEAYLAIEWLGTTKQVQTLGRFGETGIDMFAIFQSEHEKGYAQLYCGFDLHGKGDALICGTLGHITIHKNWWNPAKATISYLDGRTIELDEPFTSGGLNYETRHFCELINSSKTESPIISHEMSRQMIAMLDSARAGIGLKFKGE</sequence>
<dbReference type="OrthoDB" id="9815825at2"/>
<dbReference type="Gene3D" id="3.40.50.720">
    <property type="entry name" value="NAD(P)-binding Rossmann-like Domain"/>
    <property type="match status" value="1"/>
</dbReference>
<reference evidence="4 5" key="1">
    <citation type="submission" date="2019-07" db="EMBL/GenBank/DDBJ databases">
        <title>Genomic Encyclopedia of Archaeal and Bacterial Type Strains, Phase II (KMG-II): from individual species to whole genera.</title>
        <authorList>
            <person name="Goeker M."/>
        </authorList>
    </citation>
    <scope>NUCLEOTIDE SEQUENCE [LARGE SCALE GENOMIC DNA]</scope>
    <source>
        <strain evidence="4 5">ATCC BAA-1854</strain>
    </source>
</reference>
<feature type="domain" description="Gfo/Idh/MocA-like oxidoreductase N-terminal" evidence="3">
    <location>
        <begin position="2"/>
        <end position="118"/>
    </location>
</feature>
<dbReference type="PANTHER" id="PTHR22604:SF105">
    <property type="entry name" value="TRANS-1,2-DIHYDROBENZENE-1,2-DIOL DEHYDROGENASE"/>
    <property type="match status" value="1"/>
</dbReference>
<proteinExistence type="inferred from homology"/>
<evidence type="ECO:0000313" key="4">
    <source>
        <dbReference type="EMBL" id="TWI94607.1"/>
    </source>
</evidence>
<name>A0A562TM29_9SPHI</name>
<keyword evidence="5" id="KW-1185">Reference proteome</keyword>
<dbReference type="AlphaFoldDB" id="A0A562TM29"/>
<evidence type="ECO:0000256" key="1">
    <source>
        <dbReference type="ARBA" id="ARBA00010928"/>
    </source>
</evidence>
<dbReference type="Pfam" id="PF01408">
    <property type="entry name" value="GFO_IDH_MocA"/>
    <property type="match status" value="1"/>
</dbReference>
<comment type="similarity">
    <text evidence="1">Belongs to the Gfo/Idh/MocA family.</text>
</comment>
<dbReference type="InterPro" id="IPR000683">
    <property type="entry name" value="Gfo/Idh/MocA-like_OxRdtase_N"/>
</dbReference>
<accession>A0A562TM29</accession>
<dbReference type="SUPFAM" id="SSF51735">
    <property type="entry name" value="NAD(P)-binding Rossmann-fold domains"/>
    <property type="match status" value="1"/>
</dbReference>
<dbReference type="GO" id="GO:0016491">
    <property type="term" value="F:oxidoreductase activity"/>
    <property type="evidence" value="ECO:0007669"/>
    <property type="project" value="UniProtKB-KW"/>
</dbReference>
<protein>
    <submittedName>
        <fullName evidence="4">Putative dehydrogenase</fullName>
    </submittedName>
</protein>
<organism evidence="4 5">
    <name type="scientific">Mucilaginibacter frigoritolerans</name>
    <dbReference type="NCBI Taxonomy" id="652788"/>
    <lineage>
        <taxon>Bacteria</taxon>
        <taxon>Pseudomonadati</taxon>
        <taxon>Bacteroidota</taxon>
        <taxon>Sphingobacteriia</taxon>
        <taxon>Sphingobacteriales</taxon>
        <taxon>Sphingobacteriaceae</taxon>
        <taxon>Mucilaginibacter</taxon>
    </lineage>
</organism>
<dbReference type="GO" id="GO:0000166">
    <property type="term" value="F:nucleotide binding"/>
    <property type="evidence" value="ECO:0007669"/>
    <property type="project" value="InterPro"/>
</dbReference>
<keyword evidence="2" id="KW-0560">Oxidoreductase</keyword>
<dbReference type="Gene3D" id="3.30.360.10">
    <property type="entry name" value="Dihydrodipicolinate Reductase, domain 2"/>
    <property type="match status" value="1"/>
</dbReference>
<dbReference type="RefSeq" id="WP_144916554.1">
    <property type="nucleotide sequence ID" value="NZ_VLLI01000019.1"/>
</dbReference>
<evidence type="ECO:0000313" key="5">
    <source>
        <dbReference type="Proteomes" id="UP000317010"/>
    </source>
</evidence>
<dbReference type="InterPro" id="IPR036291">
    <property type="entry name" value="NAD(P)-bd_dom_sf"/>
</dbReference>
<dbReference type="Proteomes" id="UP000317010">
    <property type="component" value="Unassembled WGS sequence"/>
</dbReference>
<dbReference type="InterPro" id="IPR050984">
    <property type="entry name" value="Gfo/Idh/MocA_domain"/>
</dbReference>